<gene>
    <name evidence="1" type="ORF">NPA07_04720</name>
</gene>
<evidence type="ECO:0000313" key="1">
    <source>
        <dbReference type="EMBL" id="UUD35080.1"/>
    </source>
</evidence>
<evidence type="ECO:0000313" key="2">
    <source>
        <dbReference type="Proteomes" id="UP001058569"/>
    </source>
</evidence>
<name>A0ABY5IY78_9BACT</name>
<dbReference type="EMBL" id="CP101806">
    <property type="protein sequence ID" value="UUD35080.1"/>
    <property type="molecule type" value="Genomic_DNA"/>
</dbReference>
<dbReference type="RefSeq" id="WP_256553168.1">
    <property type="nucleotide sequence ID" value="NZ_CP101806.1"/>
</dbReference>
<protein>
    <recommendedName>
        <fullName evidence="3">Transposase</fullName>
    </recommendedName>
</protein>
<dbReference type="Proteomes" id="UP001058569">
    <property type="component" value="Chromosome"/>
</dbReference>
<organism evidence="1 2">
    <name type="scientific">Mycoplasmopsis caviae</name>
    <dbReference type="NCBI Taxonomy" id="55603"/>
    <lineage>
        <taxon>Bacteria</taxon>
        <taxon>Bacillati</taxon>
        <taxon>Mycoplasmatota</taxon>
        <taxon>Mycoplasmoidales</taxon>
        <taxon>Metamycoplasmataceae</taxon>
        <taxon>Mycoplasmopsis</taxon>
    </lineage>
</organism>
<proteinExistence type="predicted"/>
<evidence type="ECO:0008006" key="3">
    <source>
        <dbReference type="Google" id="ProtNLM"/>
    </source>
</evidence>
<sequence>MEEALNARGIELITSGNPKVKPNVERSFWTLQRWIGTFFHTNGINCFEDFWEKLNF</sequence>
<accession>A0ABY5IY78</accession>
<keyword evidence="2" id="KW-1185">Reference proteome</keyword>
<reference evidence="1" key="1">
    <citation type="submission" date="2022-07" db="EMBL/GenBank/DDBJ databases">
        <title>Complete genome of Mycoplasma caviae type strain G122.</title>
        <authorList>
            <person name="Spergser J."/>
        </authorList>
    </citation>
    <scope>NUCLEOTIDE SEQUENCE</scope>
    <source>
        <strain evidence="1">G122</strain>
    </source>
</reference>